<dbReference type="GO" id="GO:0006952">
    <property type="term" value="P:defense response"/>
    <property type="evidence" value="ECO:0007669"/>
    <property type="project" value="UniProtKB-KW"/>
</dbReference>
<dbReference type="InterPro" id="IPR050279">
    <property type="entry name" value="Plant_def-hormone_signal"/>
</dbReference>
<dbReference type="SUPFAM" id="SSF55961">
    <property type="entry name" value="Bet v1-like"/>
    <property type="match status" value="1"/>
</dbReference>
<comment type="similarity">
    <text evidence="1">Belongs to the BetVI family.</text>
</comment>
<reference evidence="5" key="1">
    <citation type="submission" date="2022-08" db="EMBL/GenBank/DDBJ databases">
        <authorList>
            <person name="Gutierrez-Valencia J."/>
        </authorList>
    </citation>
    <scope>NUCLEOTIDE SEQUENCE</scope>
</reference>
<dbReference type="GO" id="GO:0004864">
    <property type="term" value="F:protein phosphatase inhibitor activity"/>
    <property type="evidence" value="ECO:0007669"/>
    <property type="project" value="InterPro"/>
</dbReference>
<feature type="domain" description="Bet v I/Major latex protein" evidence="4">
    <location>
        <begin position="13"/>
        <end position="157"/>
    </location>
</feature>
<dbReference type="Proteomes" id="UP001154282">
    <property type="component" value="Unassembled WGS sequence"/>
</dbReference>
<sequence>MGIITTFAKRYTSPIPPSRMFKALILDSSNLIPKLLPDFIASIDVIRDHDEDPPRTIEQVNFTLGANMKCVRNRIDELDEANLLCKYTMIEGEPLGEKIESISYEVKFEADEEGCACVVTSHYNAVGEYGIEEGEIEEGREKAMGIFRVVESYLLENPHLYN</sequence>
<evidence type="ECO:0000256" key="3">
    <source>
        <dbReference type="ARBA" id="ARBA00023265"/>
    </source>
</evidence>
<dbReference type="PANTHER" id="PTHR31213:SF192">
    <property type="entry name" value="MAJOR ALLERGEN PRU AR 1-LIKE"/>
    <property type="match status" value="1"/>
</dbReference>
<dbReference type="GO" id="GO:0010427">
    <property type="term" value="F:abscisic acid binding"/>
    <property type="evidence" value="ECO:0007669"/>
    <property type="project" value="InterPro"/>
</dbReference>
<dbReference type="InterPro" id="IPR023393">
    <property type="entry name" value="START-like_dom_sf"/>
</dbReference>
<dbReference type="Pfam" id="PF00407">
    <property type="entry name" value="Bet_v_1"/>
    <property type="match status" value="1"/>
</dbReference>
<dbReference type="AlphaFoldDB" id="A0AAV0S4D3"/>
<dbReference type="CDD" id="cd07816">
    <property type="entry name" value="Bet_v1-like"/>
    <property type="match status" value="1"/>
</dbReference>
<evidence type="ECO:0000259" key="4">
    <source>
        <dbReference type="Pfam" id="PF00407"/>
    </source>
</evidence>
<dbReference type="GO" id="GO:0005634">
    <property type="term" value="C:nucleus"/>
    <property type="evidence" value="ECO:0007669"/>
    <property type="project" value="TreeGrafter"/>
</dbReference>
<dbReference type="PANTHER" id="PTHR31213">
    <property type="entry name" value="OS08G0374000 PROTEIN-RELATED"/>
    <property type="match status" value="1"/>
</dbReference>
<dbReference type="FunFam" id="3.30.530.20:FF:000007">
    <property type="entry name" value="Major pollen allergen Bet v 1-A"/>
    <property type="match status" value="1"/>
</dbReference>
<protein>
    <recommendedName>
        <fullName evidence="4">Bet v I/Major latex protein domain-containing protein</fullName>
    </recommendedName>
</protein>
<organism evidence="5 6">
    <name type="scientific">Linum tenue</name>
    <dbReference type="NCBI Taxonomy" id="586396"/>
    <lineage>
        <taxon>Eukaryota</taxon>
        <taxon>Viridiplantae</taxon>
        <taxon>Streptophyta</taxon>
        <taxon>Embryophyta</taxon>
        <taxon>Tracheophyta</taxon>
        <taxon>Spermatophyta</taxon>
        <taxon>Magnoliopsida</taxon>
        <taxon>eudicotyledons</taxon>
        <taxon>Gunneridae</taxon>
        <taxon>Pentapetalae</taxon>
        <taxon>rosids</taxon>
        <taxon>fabids</taxon>
        <taxon>Malpighiales</taxon>
        <taxon>Linaceae</taxon>
        <taxon>Linum</taxon>
    </lineage>
</organism>
<evidence type="ECO:0000256" key="2">
    <source>
        <dbReference type="ARBA" id="ARBA00022821"/>
    </source>
</evidence>
<dbReference type="GO" id="GO:0005737">
    <property type="term" value="C:cytoplasm"/>
    <property type="evidence" value="ECO:0007669"/>
    <property type="project" value="TreeGrafter"/>
</dbReference>
<accession>A0AAV0S4D3</accession>
<dbReference type="GO" id="GO:0009738">
    <property type="term" value="P:abscisic acid-activated signaling pathway"/>
    <property type="evidence" value="ECO:0007669"/>
    <property type="project" value="InterPro"/>
</dbReference>
<gene>
    <name evidence="5" type="ORF">LITE_LOCUS50969</name>
</gene>
<dbReference type="GO" id="GO:0038023">
    <property type="term" value="F:signaling receptor activity"/>
    <property type="evidence" value="ECO:0007669"/>
    <property type="project" value="InterPro"/>
</dbReference>
<keyword evidence="6" id="KW-1185">Reference proteome</keyword>
<keyword evidence="2" id="KW-0611">Plant defense</keyword>
<dbReference type="InterPro" id="IPR000916">
    <property type="entry name" value="Bet_v_I/MLP"/>
</dbReference>
<proteinExistence type="inferred from homology"/>
<dbReference type="EMBL" id="CAMGYJ010000011">
    <property type="protein sequence ID" value="CAI0626716.1"/>
    <property type="molecule type" value="Genomic_DNA"/>
</dbReference>
<evidence type="ECO:0000313" key="6">
    <source>
        <dbReference type="Proteomes" id="UP001154282"/>
    </source>
</evidence>
<name>A0AAV0S4D3_9ROSI</name>
<evidence type="ECO:0000256" key="1">
    <source>
        <dbReference type="ARBA" id="ARBA00009744"/>
    </source>
</evidence>
<comment type="caution">
    <text evidence="5">The sequence shown here is derived from an EMBL/GenBank/DDBJ whole genome shotgun (WGS) entry which is preliminary data.</text>
</comment>
<dbReference type="InterPro" id="IPR024949">
    <property type="entry name" value="Bet_v_I_allergen"/>
</dbReference>
<dbReference type="Gene3D" id="3.30.530.20">
    <property type="match status" value="1"/>
</dbReference>
<dbReference type="PRINTS" id="PR00634">
    <property type="entry name" value="BETALLERGEN"/>
</dbReference>
<evidence type="ECO:0000313" key="5">
    <source>
        <dbReference type="EMBL" id="CAI0626716.1"/>
    </source>
</evidence>
<keyword evidence="3" id="KW-0568">Pathogenesis-related protein</keyword>